<feature type="domain" description="HAMP" evidence="6">
    <location>
        <begin position="315"/>
        <end position="367"/>
    </location>
</feature>
<dbReference type="PANTHER" id="PTHR34220">
    <property type="entry name" value="SENSOR HISTIDINE KINASE YPDA"/>
    <property type="match status" value="1"/>
</dbReference>
<keyword evidence="5" id="KW-1133">Transmembrane helix</keyword>
<feature type="transmembrane region" description="Helical" evidence="5">
    <location>
        <begin position="14"/>
        <end position="38"/>
    </location>
</feature>
<evidence type="ECO:0000256" key="5">
    <source>
        <dbReference type="SAM" id="Phobius"/>
    </source>
</evidence>
<evidence type="ECO:0000256" key="4">
    <source>
        <dbReference type="ARBA" id="ARBA00022777"/>
    </source>
</evidence>
<dbReference type="SMART" id="SM00304">
    <property type="entry name" value="HAMP"/>
    <property type="match status" value="1"/>
</dbReference>
<comment type="caution">
    <text evidence="7">The sequence shown here is derived from an EMBL/GenBank/DDBJ whole genome shotgun (WGS) entry which is preliminary data.</text>
</comment>
<dbReference type="Pfam" id="PF02518">
    <property type="entry name" value="HATPase_c"/>
    <property type="match status" value="1"/>
</dbReference>
<feature type="transmembrane region" description="Helical" evidence="5">
    <location>
        <begin position="293"/>
        <end position="314"/>
    </location>
</feature>
<evidence type="ECO:0000259" key="6">
    <source>
        <dbReference type="PROSITE" id="PS50885"/>
    </source>
</evidence>
<evidence type="ECO:0000313" key="8">
    <source>
        <dbReference type="Proteomes" id="UP000719500"/>
    </source>
</evidence>
<evidence type="ECO:0000313" key="7">
    <source>
        <dbReference type="EMBL" id="MBM6850453.1"/>
    </source>
</evidence>
<keyword evidence="3" id="KW-0808">Transferase</keyword>
<reference evidence="7 8" key="1">
    <citation type="journal article" date="2021" name="Sci. Rep.">
        <title>The distribution of antibiotic resistance genes in chicken gut microbiota commensals.</title>
        <authorList>
            <person name="Juricova H."/>
            <person name="Matiasovicova J."/>
            <person name="Kubasova T."/>
            <person name="Cejkova D."/>
            <person name="Rychlik I."/>
        </authorList>
    </citation>
    <scope>NUCLEOTIDE SEQUENCE [LARGE SCALE GENOMIC DNA]</scope>
    <source>
        <strain evidence="7 8">An411</strain>
    </source>
</reference>
<dbReference type="InterPro" id="IPR010559">
    <property type="entry name" value="Sig_transdc_His_kin_internal"/>
</dbReference>
<dbReference type="PANTHER" id="PTHR34220:SF7">
    <property type="entry name" value="SENSOR HISTIDINE KINASE YPDA"/>
    <property type="match status" value="1"/>
</dbReference>
<dbReference type="InterPro" id="IPR003594">
    <property type="entry name" value="HATPase_dom"/>
</dbReference>
<dbReference type="CDD" id="cd06225">
    <property type="entry name" value="HAMP"/>
    <property type="match status" value="1"/>
</dbReference>
<dbReference type="EMBL" id="JACSNX010000002">
    <property type="protein sequence ID" value="MBM6850453.1"/>
    <property type="molecule type" value="Genomic_DNA"/>
</dbReference>
<organism evidence="7 8">
    <name type="scientific">Oscillibacter valericigenes</name>
    <dbReference type="NCBI Taxonomy" id="351091"/>
    <lineage>
        <taxon>Bacteria</taxon>
        <taxon>Bacillati</taxon>
        <taxon>Bacillota</taxon>
        <taxon>Clostridia</taxon>
        <taxon>Eubacteriales</taxon>
        <taxon>Oscillospiraceae</taxon>
        <taxon>Oscillibacter</taxon>
    </lineage>
</organism>
<accession>A0ABS2FSP5</accession>
<sequence length="586" mass="64749">MAEQRSGGGRKRSILARFFFLVCIMILGPILLTLLVFYRTIPDRMEEQAQGNADFYMGQVASSVESSMDLARDVAYSAMADNDLRQAMLDPASYLAVDGRDALLRVVGGVAAYQSTWHKSGLNSVYLFRQDGQFALYSPTGSYAQEQQRMQQVYAAAAGLTSVETLFRVPGTPSGTLYFLLDYKNISNLDLLGKLIMEIDVETMVNAADLIDLYPGTCLALSGQDGQLLFGLGEDLELLLDRAGTSGAYVQGATAGRLGRYYHVSQQVGGNDLQLDFFVPLSSMYDLVWEGSGIFSVLCVAILLLAILAALVIYRVMRRAMQGMEDTLHRMAESDYTARMPDSGYRELASLESAFNRMADNLDASFQDAYQKGLKLQESESRLLAAQINPHFIFNVLEAINMRCVDAGLKDISHMVTNLANLLRGNIGIGSGNQKITLEQELGYVRYYLDLQRQRFGESLVYSIEQEDDELLQYLVPRLTIQPLVENAIVHGLEPRRGLGSVTIRLWEEEHSICVRVEDDGVGFDVSKLDLSGEAAAAGDHNHIALPNVIRRLHLLYGEQADLKITSEPGRGTSVLLILPIDQTKG</sequence>
<dbReference type="Gene3D" id="3.30.565.10">
    <property type="entry name" value="Histidine kinase-like ATPase, C-terminal domain"/>
    <property type="match status" value="1"/>
</dbReference>
<dbReference type="InterPro" id="IPR050640">
    <property type="entry name" value="Bact_2-comp_sensor_kinase"/>
</dbReference>
<keyword evidence="5" id="KW-0812">Transmembrane</keyword>
<dbReference type="SUPFAM" id="SSF55874">
    <property type="entry name" value="ATPase domain of HSP90 chaperone/DNA topoisomerase II/histidine kinase"/>
    <property type="match status" value="1"/>
</dbReference>
<evidence type="ECO:0000256" key="2">
    <source>
        <dbReference type="ARBA" id="ARBA00022553"/>
    </source>
</evidence>
<keyword evidence="4 7" id="KW-0418">Kinase</keyword>
<dbReference type="Pfam" id="PF00672">
    <property type="entry name" value="HAMP"/>
    <property type="match status" value="1"/>
</dbReference>
<keyword evidence="8" id="KW-1185">Reference proteome</keyword>
<dbReference type="InterPro" id="IPR003660">
    <property type="entry name" value="HAMP_dom"/>
</dbReference>
<dbReference type="GO" id="GO:0016301">
    <property type="term" value="F:kinase activity"/>
    <property type="evidence" value="ECO:0007669"/>
    <property type="project" value="UniProtKB-KW"/>
</dbReference>
<dbReference type="Proteomes" id="UP000719500">
    <property type="component" value="Unassembled WGS sequence"/>
</dbReference>
<proteinExistence type="predicted"/>
<evidence type="ECO:0000256" key="1">
    <source>
        <dbReference type="ARBA" id="ARBA00004370"/>
    </source>
</evidence>
<gene>
    <name evidence="7" type="ORF">H9X91_03255</name>
</gene>
<dbReference type="SUPFAM" id="SSF158472">
    <property type="entry name" value="HAMP domain-like"/>
    <property type="match status" value="1"/>
</dbReference>
<dbReference type="PROSITE" id="PS50885">
    <property type="entry name" value="HAMP"/>
    <property type="match status" value="1"/>
</dbReference>
<evidence type="ECO:0000256" key="3">
    <source>
        <dbReference type="ARBA" id="ARBA00022679"/>
    </source>
</evidence>
<keyword evidence="5" id="KW-0472">Membrane</keyword>
<dbReference type="InterPro" id="IPR036890">
    <property type="entry name" value="HATPase_C_sf"/>
</dbReference>
<comment type="subcellular location">
    <subcellularLocation>
        <location evidence="1">Membrane</location>
    </subcellularLocation>
</comment>
<dbReference type="Pfam" id="PF06580">
    <property type="entry name" value="His_kinase"/>
    <property type="match status" value="1"/>
</dbReference>
<name>A0ABS2FSP5_9FIRM</name>
<protein>
    <submittedName>
        <fullName evidence="7">Histidine kinase</fullName>
    </submittedName>
</protein>
<keyword evidence="2" id="KW-0597">Phosphoprotein</keyword>
<dbReference type="Gene3D" id="6.10.340.10">
    <property type="match status" value="1"/>
</dbReference>
<dbReference type="RefSeq" id="WP_204802445.1">
    <property type="nucleotide sequence ID" value="NZ_JACSNX010000002.1"/>
</dbReference>